<proteinExistence type="predicted"/>
<accession>A0A9K3J4U5</accession>
<name>A0A9K3J4U5_HELAN</name>
<dbReference type="Proteomes" id="UP000215914">
    <property type="component" value="Unassembled WGS sequence"/>
</dbReference>
<comment type="caution">
    <text evidence="1">The sequence shown here is derived from an EMBL/GenBank/DDBJ whole genome shotgun (WGS) entry which is preliminary data.</text>
</comment>
<gene>
    <name evidence="1" type="ORF">HanXRQr2_Chr04g0145071</name>
</gene>
<dbReference type="Gramene" id="mRNA:HanXRQr2_Chr04g0145071">
    <property type="protein sequence ID" value="mRNA:HanXRQr2_Chr04g0145071"/>
    <property type="gene ID" value="HanXRQr2_Chr04g0145071"/>
</dbReference>
<reference evidence="1" key="2">
    <citation type="submission" date="2020-06" db="EMBL/GenBank/DDBJ databases">
        <title>Helianthus annuus Genome sequencing and assembly Release 2.</title>
        <authorList>
            <person name="Gouzy J."/>
            <person name="Langlade N."/>
            <person name="Munos S."/>
        </authorList>
    </citation>
    <scope>NUCLEOTIDE SEQUENCE</scope>
    <source>
        <tissue evidence="1">Leaves</tissue>
    </source>
</reference>
<evidence type="ECO:0000313" key="1">
    <source>
        <dbReference type="EMBL" id="KAF5808411.1"/>
    </source>
</evidence>
<keyword evidence="2" id="KW-1185">Reference proteome</keyword>
<reference evidence="1" key="1">
    <citation type="journal article" date="2017" name="Nature">
        <title>The sunflower genome provides insights into oil metabolism, flowering and Asterid evolution.</title>
        <authorList>
            <person name="Badouin H."/>
            <person name="Gouzy J."/>
            <person name="Grassa C.J."/>
            <person name="Murat F."/>
            <person name="Staton S.E."/>
            <person name="Cottret L."/>
            <person name="Lelandais-Briere C."/>
            <person name="Owens G.L."/>
            <person name="Carrere S."/>
            <person name="Mayjonade B."/>
            <person name="Legrand L."/>
            <person name="Gill N."/>
            <person name="Kane N.C."/>
            <person name="Bowers J.E."/>
            <person name="Hubner S."/>
            <person name="Bellec A."/>
            <person name="Berard A."/>
            <person name="Berges H."/>
            <person name="Blanchet N."/>
            <person name="Boniface M.C."/>
            <person name="Brunel D."/>
            <person name="Catrice O."/>
            <person name="Chaidir N."/>
            <person name="Claudel C."/>
            <person name="Donnadieu C."/>
            <person name="Faraut T."/>
            <person name="Fievet G."/>
            <person name="Helmstetter N."/>
            <person name="King M."/>
            <person name="Knapp S.J."/>
            <person name="Lai Z."/>
            <person name="Le Paslier M.C."/>
            <person name="Lippi Y."/>
            <person name="Lorenzon L."/>
            <person name="Mandel J.R."/>
            <person name="Marage G."/>
            <person name="Marchand G."/>
            <person name="Marquand E."/>
            <person name="Bret-Mestries E."/>
            <person name="Morien E."/>
            <person name="Nambeesan S."/>
            <person name="Nguyen T."/>
            <person name="Pegot-Espagnet P."/>
            <person name="Pouilly N."/>
            <person name="Raftis F."/>
            <person name="Sallet E."/>
            <person name="Schiex T."/>
            <person name="Thomas J."/>
            <person name="Vandecasteele C."/>
            <person name="Vares D."/>
            <person name="Vear F."/>
            <person name="Vautrin S."/>
            <person name="Crespi M."/>
            <person name="Mangin B."/>
            <person name="Burke J.M."/>
            <person name="Salse J."/>
            <person name="Munos S."/>
            <person name="Vincourt P."/>
            <person name="Rieseberg L.H."/>
            <person name="Langlade N.B."/>
        </authorList>
    </citation>
    <scope>NUCLEOTIDE SEQUENCE</scope>
    <source>
        <tissue evidence="1">Leaves</tissue>
    </source>
</reference>
<dbReference type="AlphaFoldDB" id="A0A9K3J4U5"/>
<protein>
    <submittedName>
        <fullName evidence="1">Uncharacterized protein</fullName>
    </submittedName>
</protein>
<sequence length="103" mass="11789">MLEARRQRVKENVALLIKEEEEKKAREGSGRKITSMVGSSRPKLKQVGWFDIQRVRSGGLTAWFGTLKCNTPCFRMSKSKSKSESTLTSLTANVSFYFLYYVE</sequence>
<dbReference type="EMBL" id="MNCJ02000319">
    <property type="protein sequence ID" value="KAF5808411.1"/>
    <property type="molecule type" value="Genomic_DNA"/>
</dbReference>
<evidence type="ECO:0000313" key="2">
    <source>
        <dbReference type="Proteomes" id="UP000215914"/>
    </source>
</evidence>
<organism evidence="1 2">
    <name type="scientific">Helianthus annuus</name>
    <name type="common">Common sunflower</name>
    <dbReference type="NCBI Taxonomy" id="4232"/>
    <lineage>
        <taxon>Eukaryota</taxon>
        <taxon>Viridiplantae</taxon>
        <taxon>Streptophyta</taxon>
        <taxon>Embryophyta</taxon>
        <taxon>Tracheophyta</taxon>
        <taxon>Spermatophyta</taxon>
        <taxon>Magnoliopsida</taxon>
        <taxon>eudicotyledons</taxon>
        <taxon>Gunneridae</taxon>
        <taxon>Pentapetalae</taxon>
        <taxon>asterids</taxon>
        <taxon>campanulids</taxon>
        <taxon>Asterales</taxon>
        <taxon>Asteraceae</taxon>
        <taxon>Asteroideae</taxon>
        <taxon>Heliantheae alliance</taxon>
        <taxon>Heliantheae</taxon>
        <taxon>Helianthus</taxon>
    </lineage>
</organism>